<accession>A0ABW8TD34</accession>
<dbReference type="SUPFAM" id="SSF51735">
    <property type="entry name" value="NAD(P)-binding Rossmann-fold domains"/>
    <property type="match status" value="1"/>
</dbReference>
<comment type="caution">
    <text evidence="2">The sequence shown here is derived from an EMBL/GenBank/DDBJ whole genome shotgun (WGS) entry which is preliminary data.</text>
</comment>
<sequence length="336" mass="38905">MKVLIIGGTRFIGTFVVELLLSKGHELALFHRKKLNNDALINAKHIYGDFEKVQEKITEIRKFSPDIVLDMIAKTEEHANRLIALCNKINCKKVVVISSGDVYRAYENIIGIKKGNIQPVPIKEGDELRTIYFPLKSFNMGKAADKYEKIFVEKVITKNCTNLAWCILRLSAVYGPRDYQMRMFEYIKPMVDNRPYILIDEGLAEWVQSKCYVENAAEAIVMAIEDNKAENQIFNVAEEASRSELKWIEEIARVMNWNGKIIKVPSGRILDHSEFNTEQNWIMDTSKIRKNFDYSEKISFDEGLKKTIEWELGSKYKEEASKRINYENEDNILKKG</sequence>
<keyword evidence="3" id="KW-1185">Reference proteome</keyword>
<dbReference type="PANTHER" id="PTHR43245">
    <property type="entry name" value="BIFUNCTIONAL POLYMYXIN RESISTANCE PROTEIN ARNA"/>
    <property type="match status" value="1"/>
</dbReference>
<evidence type="ECO:0000313" key="3">
    <source>
        <dbReference type="Proteomes" id="UP001623592"/>
    </source>
</evidence>
<dbReference type="InterPro" id="IPR050177">
    <property type="entry name" value="Lipid_A_modif_metabolic_enz"/>
</dbReference>
<dbReference type="InterPro" id="IPR036291">
    <property type="entry name" value="NAD(P)-bd_dom_sf"/>
</dbReference>
<organism evidence="2 3">
    <name type="scientific">Clostridium neuense</name>
    <dbReference type="NCBI Taxonomy" id="1728934"/>
    <lineage>
        <taxon>Bacteria</taxon>
        <taxon>Bacillati</taxon>
        <taxon>Bacillota</taxon>
        <taxon>Clostridia</taxon>
        <taxon>Eubacteriales</taxon>
        <taxon>Clostridiaceae</taxon>
        <taxon>Clostridium</taxon>
    </lineage>
</organism>
<dbReference type="RefSeq" id="WP_406786307.1">
    <property type="nucleotide sequence ID" value="NZ_JBJIAA010000003.1"/>
</dbReference>
<evidence type="ECO:0000313" key="2">
    <source>
        <dbReference type="EMBL" id="MFL0249638.1"/>
    </source>
</evidence>
<evidence type="ECO:0000259" key="1">
    <source>
        <dbReference type="Pfam" id="PF01370"/>
    </source>
</evidence>
<dbReference type="Gene3D" id="3.40.50.720">
    <property type="entry name" value="NAD(P)-binding Rossmann-like Domain"/>
    <property type="match status" value="1"/>
</dbReference>
<feature type="domain" description="NAD-dependent epimerase/dehydratase" evidence="1">
    <location>
        <begin position="3"/>
        <end position="237"/>
    </location>
</feature>
<reference evidence="2 3" key="1">
    <citation type="submission" date="2024-11" db="EMBL/GenBank/DDBJ databases">
        <authorList>
            <person name="Heng Y.C."/>
            <person name="Lim A.C.H."/>
            <person name="Lee J.K.Y."/>
            <person name="Kittelmann S."/>
        </authorList>
    </citation>
    <scope>NUCLEOTIDE SEQUENCE [LARGE SCALE GENOMIC DNA]</scope>
    <source>
        <strain evidence="2 3">WILCCON 0114</strain>
    </source>
</reference>
<proteinExistence type="predicted"/>
<gene>
    <name evidence="2" type="ORF">ACJDT4_04320</name>
</gene>
<protein>
    <submittedName>
        <fullName evidence="2">NAD-dependent epimerase/dehydratase family protein</fullName>
    </submittedName>
</protein>
<dbReference type="Proteomes" id="UP001623592">
    <property type="component" value="Unassembled WGS sequence"/>
</dbReference>
<dbReference type="InterPro" id="IPR001509">
    <property type="entry name" value="Epimerase_deHydtase"/>
</dbReference>
<dbReference type="EMBL" id="JBJIAA010000003">
    <property type="protein sequence ID" value="MFL0249638.1"/>
    <property type="molecule type" value="Genomic_DNA"/>
</dbReference>
<dbReference type="Pfam" id="PF01370">
    <property type="entry name" value="Epimerase"/>
    <property type="match status" value="1"/>
</dbReference>
<name>A0ABW8TD34_9CLOT</name>